<keyword evidence="3 4" id="KW-0648">Protein biosynthesis</keyword>
<evidence type="ECO:0000256" key="5">
    <source>
        <dbReference type="SAM" id="MobiDB-lite"/>
    </source>
</evidence>
<evidence type="ECO:0000313" key="8">
    <source>
        <dbReference type="Proteomes" id="UP000789375"/>
    </source>
</evidence>
<dbReference type="InterPro" id="IPR009060">
    <property type="entry name" value="UBA-like_sf"/>
</dbReference>
<dbReference type="Gene3D" id="1.10.8.10">
    <property type="entry name" value="DNA helicase RuvA subunit, C-terminal domain"/>
    <property type="match status" value="1"/>
</dbReference>
<protein>
    <recommendedName>
        <fullName evidence="4">Elongation factor Ts, mitochondrial</fullName>
        <shortName evidence="4">EF-Ts</shortName>
        <shortName evidence="4">EF-TsMt</shortName>
    </recommendedName>
</protein>
<evidence type="ECO:0000256" key="1">
    <source>
        <dbReference type="ARBA" id="ARBA00005532"/>
    </source>
</evidence>
<dbReference type="InterPro" id="IPR018101">
    <property type="entry name" value="Transl_elong_Ts_CS"/>
</dbReference>
<dbReference type="GO" id="GO:0003746">
    <property type="term" value="F:translation elongation factor activity"/>
    <property type="evidence" value="ECO:0007669"/>
    <property type="project" value="UniProtKB-UniRule"/>
</dbReference>
<dbReference type="Gene3D" id="3.30.479.20">
    <property type="entry name" value="Elongation factor Ts, dimerisation domain"/>
    <property type="match status" value="2"/>
</dbReference>
<dbReference type="InterPro" id="IPR036402">
    <property type="entry name" value="EF-Ts_dimer_sf"/>
</dbReference>
<feature type="domain" description="Translation elongation factor EFTs/EF1B dimerisation" evidence="6">
    <location>
        <begin position="117"/>
        <end position="307"/>
    </location>
</feature>
<organism evidence="7 8">
    <name type="scientific">Funneliformis mosseae</name>
    <name type="common">Endomycorrhizal fungus</name>
    <name type="synonym">Glomus mosseae</name>
    <dbReference type="NCBI Taxonomy" id="27381"/>
    <lineage>
        <taxon>Eukaryota</taxon>
        <taxon>Fungi</taxon>
        <taxon>Fungi incertae sedis</taxon>
        <taxon>Mucoromycota</taxon>
        <taxon>Glomeromycotina</taxon>
        <taxon>Glomeromycetes</taxon>
        <taxon>Glomerales</taxon>
        <taxon>Glomeraceae</taxon>
        <taxon>Funneliformis</taxon>
    </lineage>
</organism>
<evidence type="ECO:0000256" key="2">
    <source>
        <dbReference type="ARBA" id="ARBA00022768"/>
    </source>
</evidence>
<dbReference type="GO" id="GO:0070125">
    <property type="term" value="P:mitochondrial translational elongation"/>
    <property type="evidence" value="ECO:0007669"/>
    <property type="project" value="TreeGrafter"/>
</dbReference>
<keyword evidence="4" id="KW-0496">Mitochondrion</keyword>
<proteinExistence type="inferred from homology"/>
<accession>A0A9N8V3R4</accession>
<feature type="region of interest" description="Disordered" evidence="5">
    <location>
        <begin position="502"/>
        <end position="523"/>
    </location>
</feature>
<name>A0A9N8V3R4_FUNMO</name>
<evidence type="ECO:0000256" key="4">
    <source>
        <dbReference type="HAMAP-Rule" id="MF_03135"/>
    </source>
</evidence>
<sequence>MFRTTQKFTSIYLPLFRLHFPTNAYYSTIKPNLKLLQQLRQETQVSITKAKEALIKHNNDYGTALSWILEDSKTSGSAKAEKLKGRIAKEGLVGVALTKGFEGRTGAKETGMGNTRGAIVEVNCETDFVSRNTLFQQFVTQVASTSLLLSSDAESISSFSSNYASFIRPIPLPLLQSSPLYPHPSLTSSSSTNLPLATVQESMMELIGKLGENISLRRADAVVLPDMNETSNVINDKDIILTSGYVHGGDLFTGKIGGLVVMKLSSKATKQDSTLTYPSEQINKLLRNLSRQIVGFNPQYISENHVKVIPDGINKDDYLKENVLLCQDFLIGGGSVRDVIEKAEKEFEITVEIIDFRRWECGEGIKKSEDNFVSEVMCQAELFVSMSLLDAINRLNERDEHSELGENGIKDVRNTNGIEKQVNGIKPELVNGNAKEEDRKNESDLLVDILDPSSTPTVQEMEKKIRNFAAQSESEYLQSRLRIHSIEPKKYFDYLKINSKKSRNSSNKSAKPKKGQRVNSDDANSYDKDIFNLASWQKEIEEEPIIDIEALQSEYFEMKSNELIMANTRIPLFTSDFIKRIVSYCISQNSDGTPNMKFWSSTLFQFLIGKNVISNSYVKDGIVKAFIERNSLGLLKLALTHVPDIPEKDLVYLLKYLISHNSQFSKSEKKKPLIKEFFSLIIHAPRNDNKMMKALKDLNEDELLFIIQIFRKWIKIHGDTDVMPELMSPGKAKDALLKKVKHIPDFRILLDFMSLIFDVHFSTLILSEGLHPSLDGLSKLITYELSIYESFESMRGCLALFHQKRHIKSEKNSSTDDANTSIYDRKNITWLNDGDIPIYSVELFSFYGEDNEDNFKLDEMDIDVDETIQDN</sequence>
<dbReference type="Proteomes" id="UP000789375">
    <property type="component" value="Unassembled WGS sequence"/>
</dbReference>
<dbReference type="SUPFAM" id="SSF54713">
    <property type="entry name" value="Elongation factor Ts (EF-Ts), dimerisation domain"/>
    <property type="match status" value="1"/>
</dbReference>
<evidence type="ECO:0000259" key="6">
    <source>
        <dbReference type="Pfam" id="PF00889"/>
    </source>
</evidence>
<comment type="similarity">
    <text evidence="1 4">Belongs to the EF-Ts family.</text>
</comment>
<dbReference type="Pfam" id="PF00889">
    <property type="entry name" value="EF_TS"/>
    <property type="match status" value="1"/>
</dbReference>
<reference evidence="7" key="1">
    <citation type="submission" date="2021-06" db="EMBL/GenBank/DDBJ databases">
        <authorList>
            <person name="Kallberg Y."/>
            <person name="Tangrot J."/>
            <person name="Rosling A."/>
        </authorList>
    </citation>
    <scope>NUCLEOTIDE SEQUENCE</scope>
    <source>
        <strain evidence="7">87-6 pot B 2015</strain>
    </source>
</reference>
<comment type="caution">
    <text evidence="7">The sequence shown here is derived from an EMBL/GenBank/DDBJ whole genome shotgun (WGS) entry which is preliminary data.</text>
</comment>
<dbReference type="PANTHER" id="PTHR11741">
    <property type="entry name" value="ELONGATION FACTOR TS"/>
    <property type="match status" value="1"/>
</dbReference>
<dbReference type="HAMAP" id="MF_00050">
    <property type="entry name" value="EF_Ts"/>
    <property type="match status" value="1"/>
</dbReference>
<dbReference type="PROSITE" id="PS01126">
    <property type="entry name" value="EF_TS_1"/>
    <property type="match status" value="1"/>
</dbReference>
<keyword evidence="2 4" id="KW-0251">Elongation factor</keyword>
<comment type="subcellular location">
    <subcellularLocation>
        <location evidence="4">Mitochondrion</location>
    </subcellularLocation>
</comment>
<dbReference type="InterPro" id="IPR001816">
    <property type="entry name" value="Transl_elong_EFTs/EF1B"/>
</dbReference>
<evidence type="ECO:0000313" key="7">
    <source>
        <dbReference type="EMBL" id="CAG8436454.1"/>
    </source>
</evidence>
<dbReference type="AlphaFoldDB" id="A0A9N8V3R4"/>
<evidence type="ECO:0000256" key="3">
    <source>
        <dbReference type="ARBA" id="ARBA00022917"/>
    </source>
</evidence>
<dbReference type="SUPFAM" id="SSF46934">
    <property type="entry name" value="UBA-like"/>
    <property type="match status" value="1"/>
</dbReference>
<dbReference type="PANTHER" id="PTHR11741:SF0">
    <property type="entry name" value="ELONGATION FACTOR TS, MITOCHONDRIAL"/>
    <property type="match status" value="1"/>
</dbReference>
<dbReference type="GO" id="GO:0005739">
    <property type="term" value="C:mitochondrion"/>
    <property type="evidence" value="ECO:0007669"/>
    <property type="project" value="UniProtKB-SubCell"/>
</dbReference>
<gene>
    <name evidence="4" type="primary">TSF1</name>
    <name evidence="7" type="ORF">FMOSSE_LOCUS392</name>
</gene>
<comment type="function">
    <text evidence="4">Associates with the EF-Tu.GDP complex and induces the exchange of GDP to GTP. It remains bound to the aminoacyl-tRNA.EF-Tu.GTP complex up to the GTP hydrolysis stage on the ribosome.</text>
</comment>
<keyword evidence="8" id="KW-1185">Reference proteome</keyword>
<dbReference type="PROSITE" id="PS01127">
    <property type="entry name" value="EF_TS_2"/>
    <property type="match status" value="1"/>
</dbReference>
<dbReference type="InterPro" id="IPR014039">
    <property type="entry name" value="Transl_elong_EFTs/EF1B_dimer"/>
</dbReference>
<dbReference type="EMBL" id="CAJVPP010000036">
    <property type="protein sequence ID" value="CAG8436454.1"/>
    <property type="molecule type" value="Genomic_DNA"/>
</dbReference>